<evidence type="ECO:0000256" key="1">
    <source>
        <dbReference type="SAM" id="Phobius"/>
    </source>
</evidence>
<name>A0A392QMD4_9FABA</name>
<keyword evidence="1" id="KW-1133">Transmembrane helix</keyword>
<keyword evidence="3" id="KW-1185">Reference proteome</keyword>
<evidence type="ECO:0000313" key="2">
    <source>
        <dbReference type="EMBL" id="MCI24445.1"/>
    </source>
</evidence>
<feature type="transmembrane region" description="Helical" evidence="1">
    <location>
        <begin position="22"/>
        <end position="42"/>
    </location>
</feature>
<feature type="non-terminal residue" evidence="2">
    <location>
        <position position="1"/>
    </location>
</feature>
<comment type="caution">
    <text evidence="2">The sequence shown here is derived from an EMBL/GenBank/DDBJ whole genome shotgun (WGS) entry which is preliminary data.</text>
</comment>
<keyword evidence="1" id="KW-0472">Membrane</keyword>
<evidence type="ECO:0000313" key="3">
    <source>
        <dbReference type="Proteomes" id="UP000265520"/>
    </source>
</evidence>
<reference evidence="2 3" key="1">
    <citation type="journal article" date="2018" name="Front. Plant Sci.">
        <title>Red Clover (Trifolium pratense) and Zigzag Clover (T. medium) - A Picture of Genomic Similarities and Differences.</title>
        <authorList>
            <person name="Dluhosova J."/>
            <person name="Istvanek J."/>
            <person name="Nedelnik J."/>
            <person name="Repkova J."/>
        </authorList>
    </citation>
    <scope>NUCLEOTIDE SEQUENCE [LARGE SCALE GENOMIC DNA]</scope>
    <source>
        <strain evidence="3">cv. 10/8</strain>
        <tissue evidence="2">Leaf</tissue>
    </source>
</reference>
<sequence>IDGECTWCSCNDQQMTAICFEVVIHGLVYVVRSSLLFILVLLRCSQPIRFPEENLPKSDFLSSWKASSCQHVKLENALKHEIKITMAV</sequence>
<keyword evidence="1" id="KW-0812">Transmembrane</keyword>
<dbReference type="EMBL" id="LXQA010141554">
    <property type="protein sequence ID" value="MCI24445.1"/>
    <property type="molecule type" value="Genomic_DNA"/>
</dbReference>
<dbReference type="AlphaFoldDB" id="A0A392QMD4"/>
<dbReference type="Proteomes" id="UP000265520">
    <property type="component" value="Unassembled WGS sequence"/>
</dbReference>
<organism evidence="2 3">
    <name type="scientific">Trifolium medium</name>
    <dbReference type="NCBI Taxonomy" id="97028"/>
    <lineage>
        <taxon>Eukaryota</taxon>
        <taxon>Viridiplantae</taxon>
        <taxon>Streptophyta</taxon>
        <taxon>Embryophyta</taxon>
        <taxon>Tracheophyta</taxon>
        <taxon>Spermatophyta</taxon>
        <taxon>Magnoliopsida</taxon>
        <taxon>eudicotyledons</taxon>
        <taxon>Gunneridae</taxon>
        <taxon>Pentapetalae</taxon>
        <taxon>rosids</taxon>
        <taxon>fabids</taxon>
        <taxon>Fabales</taxon>
        <taxon>Fabaceae</taxon>
        <taxon>Papilionoideae</taxon>
        <taxon>50 kb inversion clade</taxon>
        <taxon>NPAAA clade</taxon>
        <taxon>Hologalegina</taxon>
        <taxon>IRL clade</taxon>
        <taxon>Trifolieae</taxon>
        <taxon>Trifolium</taxon>
    </lineage>
</organism>
<protein>
    <submittedName>
        <fullName evidence="2">Uncharacterized protein</fullName>
    </submittedName>
</protein>
<accession>A0A392QMD4</accession>
<proteinExistence type="predicted"/>